<keyword evidence="3" id="KW-1185">Reference proteome</keyword>
<comment type="caution">
    <text evidence="2">The sequence shown here is derived from an EMBL/GenBank/DDBJ whole genome shotgun (WGS) entry which is preliminary data.</text>
</comment>
<evidence type="ECO:0000313" key="3">
    <source>
        <dbReference type="Proteomes" id="UP000431264"/>
    </source>
</evidence>
<proteinExistence type="predicted"/>
<dbReference type="RefSeq" id="WP_140996316.1">
    <property type="nucleotide sequence ID" value="NZ_VDCZ01000001.1"/>
</dbReference>
<protein>
    <recommendedName>
        <fullName evidence="4">Lipocalin-like domain-containing protein</fullName>
    </recommendedName>
</protein>
<organism evidence="2 3">
    <name type="scientific">Flavobacterium profundi</name>
    <dbReference type="NCBI Taxonomy" id="1774945"/>
    <lineage>
        <taxon>Bacteria</taxon>
        <taxon>Pseudomonadati</taxon>
        <taxon>Bacteroidota</taxon>
        <taxon>Flavobacteriia</taxon>
        <taxon>Flavobacteriales</taxon>
        <taxon>Flavobacteriaceae</taxon>
        <taxon>Flavobacterium</taxon>
    </lineage>
</organism>
<gene>
    <name evidence="2" type="ORF">GOQ30_01945</name>
</gene>
<evidence type="ECO:0000313" key="2">
    <source>
        <dbReference type="EMBL" id="MVO07925.1"/>
    </source>
</evidence>
<keyword evidence="1" id="KW-0732">Signal</keyword>
<dbReference type="Proteomes" id="UP000431264">
    <property type="component" value="Unassembled WGS sequence"/>
</dbReference>
<dbReference type="PROSITE" id="PS51257">
    <property type="entry name" value="PROKAR_LIPOPROTEIN"/>
    <property type="match status" value="1"/>
</dbReference>
<evidence type="ECO:0008006" key="4">
    <source>
        <dbReference type="Google" id="ProtNLM"/>
    </source>
</evidence>
<sequence>MKKIIFVWFLMGLILVSCSKDDDTATTTEDFSKYHATWILSSKKDADDNAIAISLCENGRNNIVLDANGNGSFTIGNTIYNGNGFVCGESTETYHYTIANSKMEFKNLDETYKMTYEIISINETTLVVKKISVTTNGTETTITNTITETYTKLNLSNI</sequence>
<dbReference type="EMBL" id="WQLW01000001">
    <property type="protein sequence ID" value="MVO07925.1"/>
    <property type="molecule type" value="Genomic_DNA"/>
</dbReference>
<name>A0A6I4IED0_9FLAO</name>
<reference evidence="3" key="1">
    <citation type="submission" date="2019-05" db="EMBL/GenBank/DDBJ databases">
        <title>Flavobacterium profundi sp. nov., isolated from a deep-sea seamount.</title>
        <authorList>
            <person name="Zhang D.-C."/>
        </authorList>
    </citation>
    <scope>NUCLEOTIDE SEQUENCE [LARGE SCALE GENOMIC DNA]</scope>
    <source>
        <strain evidence="3">TP390</strain>
    </source>
</reference>
<feature type="chain" id="PRO_5026088408" description="Lipocalin-like domain-containing protein" evidence="1">
    <location>
        <begin position="20"/>
        <end position="158"/>
    </location>
</feature>
<evidence type="ECO:0000256" key="1">
    <source>
        <dbReference type="SAM" id="SignalP"/>
    </source>
</evidence>
<feature type="signal peptide" evidence="1">
    <location>
        <begin position="1"/>
        <end position="19"/>
    </location>
</feature>
<accession>A0A6I4IED0</accession>
<dbReference type="AlphaFoldDB" id="A0A6I4IED0"/>
<dbReference type="OrthoDB" id="9773938at2"/>